<accession>A0A392TG06</accession>
<organism evidence="1 2">
    <name type="scientific">Trifolium medium</name>
    <dbReference type="NCBI Taxonomy" id="97028"/>
    <lineage>
        <taxon>Eukaryota</taxon>
        <taxon>Viridiplantae</taxon>
        <taxon>Streptophyta</taxon>
        <taxon>Embryophyta</taxon>
        <taxon>Tracheophyta</taxon>
        <taxon>Spermatophyta</taxon>
        <taxon>Magnoliopsida</taxon>
        <taxon>eudicotyledons</taxon>
        <taxon>Gunneridae</taxon>
        <taxon>Pentapetalae</taxon>
        <taxon>rosids</taxon>
        <taxon>fabids</taxon>
        <taxon>Fabales</taxon>
        <taxon>Fabaceae</taxon>
        <taxon>Papilionoideae</taxon>
        <taxon>50 kb inversion clade</taxon>
        <taxon>NPAAA clade</taxon>
        <taxon>Hologalegina</taxon>
        <taxon>IRL clade</taxon>
        <taxon>Trifolieae</taxon>
        <taxon>Trifolium</taxon>
    </lineage>
</organism>
<evidence type="ECO:0000313" key="1">
    <source>
        <dbReference type="EMBL" id="MCI60083.1"/>
    </source>
</evidence>
<dbReference type="AlphaFoldDB" id="A0A392TG06"/>
<feature type="non-terminal residue" evidence="1">
    <location>
        <position position="71"/>
    </location>
</feature>
<keyword evidence="2" id="KW-1185">Reference proteome</keyword>
<sequence>MLKNSKVGFLKNSVDFQTFRDRLVAEKNHDVEATFMGGNMVLLQSSCEGELSVVMEGNKKWLDHCFLKTIP</sequence>
<protein>
    <submittedName>
        <fullName evidence="1">Uncharacterized protein</fullName>
    </submittedName>
</protein>
<proteinExistence type="predicted"/>
<evidence type="ECO:0000313" key="2">
    <source>
        <dbReference type="Proteomes" id="UP000265520"/>
    </source>
</evidence>
<reference evidence="1 2" key="1">
    <citation type="journal article" date="2018" name="Front. Plant Sci.">
        <title>Red Clover (Trifolium pratense) and Zigzag Clover (T. medium) - A Picture of Genomic Similarities and Differences.</title>
        <authorList>
            <person name="Dluhosova J."/>
            <person name="Istvanek J."/>
            <person name="Nedelnik J."/>
            <person name="Repkova J."/>
        </authorList>
    </citation>
    <scope>NUCLEOTIDE SEQUENCE [LARGE SCALE GENOMIC DNA]</scope>
    <source>
        <strain evidence="2">cv. 10/8</strain>
        <tissue evidence="1">Leaf</tissue>
    </source>
</reference>
<name>A0A392TG06_9FABA</name>
<dbReference type="EMBL" id="LXQA010574995">
    <property type="protein sequence ID" value="MCI60083.1"/>
    <property type="molecule type" value="Genomic_DNA"/>
</dbReference>
<comment type="caution">
    <text evidence="1">The sequence shown here is derived from an EMBL/GenBank/DDBJ whole genome shotgun (WGS) entry which is preliminary data.</text>
</comment>
<dbReference type="Proteomes" id="UP000265520">
    <property type="component" value="Unassembled WGS sequence"/>
</dbReference>